<dbReference type="InterPro" id="IPR027417">
    <property type="entry name" value="P-loop_NTPase"/>
</dbReference>
<dbReference type="EMBL" id="BDRX01000051">
    <property type="protein sequence ID" value="GBF94407.1"/>
    <property type="molecule type" value="Genomic_DNA"/>
</dbReference>
<feature type="compositionally biased region" description="Basic residues" evidence="1">
    <location>
        <begin position="525"/>
        <end position="540"/>
    </location>
</feature>
<proteinExistence type="predicted"/>
<feature type="region of interest" description="Disordered" evidence="1">
    <location>
        <begin position="500"/>
        <end position="540"/>
    </location>
</feature>
<protein>
    <submittedName>
        <fullName evidence="3">P-loop containing nucleoside triphosphate hydrolase</fullName>
    </submittedName>
</protein>
<keyword evidence="3" id="KW-0378">Hydrolase</keyword>
<dbReference type="PANTHER" id="PTHR20953">
    <property type="entry name" value="KINASE-RELATED"/>
    <property type="match status" value="1"/>
</dbReference>
<dbReference type="InParanoid" id="A0A2V0PB60"/>
<comment type="caution">
    <text evidence="3">The sequence shown here is derived from an EMBL/GenBank/DDBJ whole genome shotgun (WGS) entry which is preliminary data.</text>
</comment>
<dbReference type="SMART" id="SM00382">
    <property type="entry name" value="AAA"/>
    <property type="match status" value="1"/>
</dbReference>
<dbReference type="GO" id="GO:0005524">
    <property type="term" value="F:ATP binding"/>
    <property type="evidence" value="ECO:0007669"/>
    <property type="project" value="UniProtKB-KW"/>
</dbReference>
<reference evidence="3 4" key="1">
    <citation type="journal article" date="2018" name="Sci. Rep.">
        <title>Raphidocelis subcapitata (=Pseudokirchneriella subcapitata) provides an insight into genome evolution and environmental adaptations in the Sphaeropleales.</title>
        <authorList>
            <person name="Suzuki S."/>
            <person name="Yamaguchi H."/>
            <person name="Nakajima N."/>
            <person name="Kawachi M."/>
        </authorList>
    </citation>
    <scope>NUCLEOTIDE SEQUENCE [LARGE SCALE GENOMIC DNA]</scope>
    <source>
        <strain evidence="3 4">NIES-35</strain>
    </source>
</reference>
<accession>A0A2V0PB60</accession>
<organism evidence="3 4">
    <name type="scientific">Raphidocelis subcapitata</name>
    <dbReference type="NCBI Taxonomy" id="307507"/>
    <lineage>
        <taxon>Eukaryota</taxon>
        <taxon>Viridiplantae</taxon>
        <taxon>Chlorophyta</taxon>
        <taxon>core chlorophytes</taxon>
        <taxon>Chlorophyceae</taxon>
        <taxon>CS clade</taxon>
        <taxon>Sphaeropleales</taxon>
        <taxon>Selenastraceae</taxon>
        <taxon>Raphidocelis</taxon>
    </lineage>
</organism>
<dbReference type="AlphaFoldDB" id="A0A2V0PB60"/>
<dbReference type="OrthoDB" id="26838at2759"/>
<feature type="region of interest" description="Disordered" evidence="1">
    <location>
        <begin position="345"/>
        <end position="384"/>
    </location>
</feature>
<dbReference type="GO" id="GO:0016787">
    <property type="term" value="F:hydrolase activity"/>
    <property type="evidence" value="ECO:0007669"/>
    <property type="project" value="UniProtKB-KW"/>
</dbReference>
<dbReference type="STRING" id="307507.A0A2V0PB60"/>
<evidence type="ECO:0000313" key="4">
    <source>
        <dbReference type="Proteomes" id="UP000247498"/>
    </source>
</evidence>
<evidence type="ECO:0000256" key="1">
    <source>
        <dbReference type="SAM" id="MobiDB-lite"/>
    </source>
</evidence>
<dbReference type="Gene3D" id="3.40.50.300">
    <property type="entry name" value="P-loop containing nucleotide triphosphate hydrolases"/>
    <property type="match status" value="1"/>
</dbReference>
<sequence length="540" mass="55783">MQRAALNQRPAGGWGARCRPSRVALSRPAPRCRAAAPAVTLASERQAAPAAPPPTVQLRDDLDKLLEVLPACMGGTLASHPRRPELVEVVLDLGRRPEARFQTGAFEYLSDHQVTRSDLEAAAAAVGSFGTDNRAGIAGTLHRISAIRNRRGAVVGLTCRVGRAVSGHVEMVRDILAANTPVLFLGRPGVGKTTVIREIARVLSEQTRQVPDAARQHHVLIEAVENHTPQVVIVDEIGTEAEALACRTIAERGVTLIGTAHGHILENLIKNPTLADLVGGIQSVTLGDEEATRRGCKKSILERRAPPTFPVAIEMRSRTAWVAHDTAASVDALLAGRVPSVQLRSAPAPAPAEDWQSGAAAPPDWLPGAPDCASPPPRSPSVSAASVSYDCVDDVIAADLLAAAAAGSPAASPASSLDGAAPAGLPTEQQLLALLSEAAAAAGGSAVGSICGGEVGELPGADPRVWVERLKALPEEEAMRQLSLLRYTVESGAFRPRARGGFMGSAGPRPGEGAGGAAAPAGAGGKKKAKRGAAARAARR</sequence>
<feature type="domain" description="AAA+ ATPase" evidence="2">
    <location>
        <begin position="178"/>
        <end position="305"/>
    </location>
</feature>
<dbReference type="PANTHER" id="PTHR20953:SF13">
    <property type="entry name" value="EXPRESSED PROTEIN"/>
    <property type="match status" value="1"/>
</dbReference>
<evidence type="ECO:0000313" key="3">
    <source>
        <dbReference type="EMBL" id="GBF94407.1"/>
    </source>
</evidence>
<name>A0A2V0PB60_9CHLO</name>
<keyword evidence="4" id="KW-1185">Reference proteome</keyword>
<dbReference type="Proteomes" id="UP000247498">
    <property type="component" value="Unassembled WGS sequence"/>
</dbReference>
<dbReference type="SUPFAM" id="SSF52540">
    <property type="entry name" value="P-loop containing nucleoside triphosphate hydrolases"/>
    <property type="match status" value="1"/>
</dbReference>
<dbReference type="InterPro" id="IPR003593">
    <property type="entry name" value="AAA+_ATPase"/>
</dbReference>
<dbReference type="FunCoup" id="A0A2V0PB60">
    <property type="interactions" value="347"/>
</dbReference>
<evidence type="ECO:0000259" key="2">
    <source>
        <dbReference type="SMART" id="SM00382"/>
    </source>
</evidence>
<gene>
    <name evidence="3" type="ORF">Rsub_07221</name>
</gene>